<dbReference type="Gene3D" id="2.50.20.10">
    <property type="entry name" value="Lipoprotein localisation LolA/LolB/LppX"/>
    <property type="match status" value="1"/>
</dbReference>
<dbReference type="EMBL" id="PVTF01000002">
    <property type="protein sequence ID" value="PRY45018.1"/>
    <property type="molecule type" value="Genomic_DNA"/>
</dbReference>
<keyword evidence="2" id="KW-1185">Reference proteome</keyword>
<protein>
    <recommendedName>
        <fullName evidence="3">Outer membrane lipoprotein-sorting protein</fullName>
    </recommendedName>
</protein>
<proteinExistence type="predicted"/>
<organism evidence="1 2">
    <name type="scientific">Umezawaea tangerina</name>
    <dbReference type="NCBI Taxonomy" id="84725"/>
    <lineage>
        <taxon>Bacteria</taxon>
        <taxon>Bacillati</taxon>
        <taxon>Actinomycetota</taxon>
        <taxon>Actinomycetes</taxon>
        <taxon>Pseudonocardiales</taxon>
        <taxon>Pseudonocardiaceae</taxon>
        <taxon>Umezawaea</taxon>
    </lineage>
</organism>
<accession>A0A2T0THC9</accession>
<reference evidence="1 2" key="1">
    <citation type="submission" date="2018-03" db="EMBL/GenBank/DDBJ databases">
        <title>Genomic Encyclopedia of Archaeal and Bacterial Type Strains, Phase II (KMG-II): from individual species to whole genera.</title>
        <authorList>
            <person name="Goeker M."/>
        </authorList>
    </citation>
    <scope>NUCLEOTIDE SEQUENCE [LARGE SCALE GENOMIC DNA]</scope>
    <source>
        <strain evidence="1 2">DSM 44720</strain>
    </source>
</reference>
<evidence type="ECO:0000313" key="1">
    <source>
        <dbReference type="EMBL" id="PRY45018.1"/>
    </source>
</evidence>
<sequence>MAGVRSRGLWRWAVVVSAAVLVLGVPVVVTAVTEPTGTVEATGLRERVVRSADVPYQGVSVVQGALPLPELPKLEDVSRLLTGVTTVRSWYRSPDRWRFDVVSTAGERDTYRTPDGEFVWDYGADQVTRLVGTAPVRLPRAGDLLPPDLARRLLATASGDVVTALDARSVAGRRADGLRLVPADPATTIGQVDVWADSGTGVPLRVEVTPRGAARPILVTAFDRFTPGPPDDGVLVPDVGRSSGYAVVEAPDIAGALGFLGGDPPQTSLAGRPLREADGAGVRGVGVYGTGLSSFVALPVPRDVGAQAADAGAKAGGGDVTVPNGRIVSLSVSPLSVVIARSAVARRWYLLVGMVDTSVLRTAATELIALPRRGR</sequence>
<name>A0A2T0THC9_9PSEU</name>
<evidence type="ECO:0000313" key="2">
    <source>
        <dbReference type="Proteomes" id="UP000239494"/>
    </source>
</evidence>
<dbReference type="AlphaFoldDB" id="A0A2T0THC9"/>
<dbReference type="Proteomes" id="UP000239494">
    <property type="component" value="Unassembled WGS sequence"/>
</dbReference>
<comment type="caution">
    <text evidence="1">The sequence shown here is derived from an EMBL/GenBank/DDBJ whole genome shotgun (WGS) entry which is preliminary data.</text>
</comment>
<evidence type="ECO:0008006" key="3">
    <source>
        <dbReference type="Google" id="ProtNLM"/>
    </source>
</evidence>
<gene>
    <name evidence="1" type="ORF">CLV43_102583</name>
</gene>